<organism evidence="1 2">
    <name type="scientific">Undibacterium hunanense</name>
    <dbReference type="NCBI Taxonomy" id="2762292"/>
    <lineage>
        <taxon>Bacteria</taxon>
        <taxon>Pseudomonadati</taxon>
        <taxon>Pseudomonadota</taxon>
        <taxon>Betaproteobacteria</taxon>
        <taxon>Burkholderiales</taxon>
        <taxon>Oxalobacteraceae</taxon>
        <taxon>Undibacterium</taxon>
    </lineage>
</organism>
<gene>
    <name evidence="1" type="ORF">H8L32_20885</name>
</gene>
<dbReference type="InterPro" id="IPR046562">
    <property type="entry name" value="DUF6717"/>
</dbReference>
<dbReference type="Proteomes" id="UP000650424">
    <property type="component" value="Unassembled WGS sequence"/>
</dbReference>
<proteinExistence type="predicted"/>
<evidence type="ECO:0000313" key="2">
    <source>
        <dbReference type="Proteomes" id="UP000650424"/>
    </source>
</evidence>
<dbReference type="Pfam" id="PF20475">
    <property type="entry name" value="DUF6717"/>
    <property type="match status" value="1"/>
</dbReference>
<reference evidence="1 2" key="1">
    <citation type="submission" date="2020-08" db="EMBL/GenBank/DDBJ databases">
        <title>Novel species isolated from subtropical streams in China.</title>
        <authorList>
            <person name="Lu H."/>
        </authorList>
    </citation>
    <scope>NUCLEOTIDE SEQUENCE [LARGE SCALE GENOMIC DNA]</scope>
    <source>
        <strain evidence="1 2">CY18W</strain>
    </source>
</reference>
<name>A0ABR6ZVP1_9BURK</name>
<accession>A0ABR6ZVP1</accession>
<protein>
    <submittedName>
        <fullName evidence="1">Uncharacterized protein</fullName>
    </submittedName>
</protein>
<dbReference type="EMBL" id="JACOGF010000012">
    <property type="protein sequence ID" value="MBC3919939.1"/>
    <property type="molecule type" value="Genomic_DNA"/>
</dbReference>
<comment type="caution">
    <text evidence="1">The sequence shown here is derived from an EMBL/GenBank/DDBJ whole genome shotgun (WGS) entry which is preliminary data.</text>
</comment>
<evidence type="ECO:0000313" key="1">
    <source>
        <dbReference type="EMBL" id="MBC3919939.1"/>
    </source>
</evidence>
<sequence>MNAINVIAPYKYLDMWVFDDERVGLLQEPFVCGADTMIDQVVAMIPDPESGFIMLFSATAFPGHQIKLSWRREDSNGNWYFSEELDMEGWLCPALLKYFEQPPKEIYVQVKAKNSPLIKPV</sequence>
<keyword evidence="2" id="KW-1185">Reference proteome</keyword>
<dbReference type="RefSeq" id="WP_186949200.1">
    <property type="nucleotide sequence ID" value="NZ_JACOGF010000012.1"/>
</dbReference>